<sequence length="103" mass="11761">MMCKIGCLCRYGSLLERKFVLVKPDVVGKQLVEAFIKHNNKAIQHDELIAFIANTFGIKFGMRPEQVKEIVGYVQKELNQSNCKTDVKKAIVEMVECEVLKMI</sequence>
<reference evidence="2" key="1">
    <citation type="submission" date="2022-11" db="UniProtKB">
        <authorList>
            <consortium name="WormBaseParasite"/>
        </authorList>
    </citation>
    <scope>IDENTIFICATION</scope>
</reference>
<dbReference type="Proteomes" id="UP000887540">
    <property type="component" value="Unplaced"/>
</dbReference>
<organism evidence="1 2">
    <name type="scientific">Acrobeloides nanus</name>
    <dbReference type="NCBI Taxonomy" id="290746"/>
    <lineage>
        <taxon>Eukaryota</taxon>
        <taxon>Metazoa</taxon>
        <taxon>Ecdysozoa</taxon>
        <taxon>Nematoda</taxon>
        <taxon>Chromadorea</taxon>
        <taxon>Rhabditida</taxon>
        <taxon>Tylenchina</taxon>
        <taxon>Cephalobomorpha</taxon>
        <taxon>Cephaloboidea</taxon>
        <taxon>Cephalobidae</taxon>
        <taxon>Acrobeloides</taxon>
    </lineage>
</organism>
<evidence type="ECO:0000313" key="2">
    <source>
        <dbReference type="WBParaSite" id="ACRNAN_scaffold12420.g10670.t1"/>
    </source>
</evidence>
<name>A0A914CP14_9BILA</name>
<accession>A0A914CP14</accession>
<protein>
    <submittedName>
        <fullName evidence="2">Uncharacterized protein</fullName>
    </submittedName>
</protein>
<dbReference type="WBParaSite" id="ACRNAN_scaffold12420.g10670.t1">
    <property type="protein sequence ID" value="ACRNAN_scaffold12420.g10670.t1"/>
    <property type="gene ID" value="ACRNAN_scaffold12420.g10670"/>
</dbReference>
<evidence type="ECO:0000313" key="1">
    <source>
        <dbReference type="Proteomes" id="UP000887540"/>
    </source>
</evidence>
<proteinExistence type="predicted"/>
<keyword evidence="1" id="KW-1185">Reference proteome</keyword>
<dbReference type="AlphaFoldDB" id="A0A914CP14"/>